<dbReference type="InterPro" id="IPR007881">
    <property type="entry name" value="UNC-50"/>
</dbReference>
<dbReference type="SUPFAM" id="SSF53098">
    <property type="entry name" value="Ribonuclease H-like"/>
    <property type="match status" value="1"/>
</dbReference>
<dbReference type="GO" id="GO:0000139">
    <property type="term" value="C:Golgi membrane"/>
    <property type="evidence" value="ECO:0007669"/>
    <property type="project" value="TreeGrafter"/>
</dbReference>
<feature type="transmembrane region" description="Helical" evidence="7">
    <location>
        <begin position="1762"/>
        <end position="1783"/>
    </location>
</feature>
<comment type="caution">
    <text evidence="9">The sequence shown here is derived from an EMBL/GenBank/DDBJ whole genome shotgun (WGS) entry which is preliminary data.</text>
</comment>
<keyword evidence="5 7" id="KW-0472">Membrane</keyword>
<dbReference type="InterPro" id="IPR001584">
    <property type="entry name" value="Integrase_cat-core"/>
</dbReference>
<feature type="region of interest" description="Disordered" evidence="6">
    <location>
        <begin position="819"/>
        <end position="844"/>
    </location>
</feature>
<evidence type="ECO:0000256" key="5">
    <source>
        <dbReference type="ARBA" id="ARBA00023136"/>
    </source>
</evidence>
<feature type="transmembrane region" description="Helical" evidence="7">
    <location>
        <begin position="1619"/>
        <end position="1638"/>
    </location>
</feature>
<dbReference type="Pfam" id="PF05216">
    <property type="entry name" value="UNC-50"/>
    <property type="match status" value="1"/>
</dbReference>
<comment type="subcellular location">
    <subcellularLocation>
        <location evidence="1">Membrane</location>
        <topology evidence="1">Multi-pass membrane protein</topology>
    </subcellularLocation>
</comment>
<dbReference type="InterPro" id="IPR013103">
    <property type="entry name" value="RVT_2"/>
</dbReference>
<comment type="similarity">
    <text evidence="2">Belongs to the unc-50 family.</text>
</comment>
<feature type="transmembrane region" description="Helical" evidence="7">
    <location>
        <begin position="1691"/>
        <end position="1712"/>
    </location>
</feature>
<feature type="domain" description="Integrase catalytic" evidence="8">
    <location>
        <begin position="571"/>
        <end position="732"/>
    </location>
</feature>
<dbReference type="InterPro" id="IPR012337">
    <property type="entry name" value="RNaseH-like_sf"/>
</dbReference>
<feature type="compositionally biased region" description="Basic and acidic residues" evidence="6">
    <location>
        <begin position="217"/>
        <end position="231"/>
    </location>
</feature>
<evidence type="ECO:0000313" key="9">
    <source>
        <dbReference type="EMBL" id="OLQ02475.1"/>
    </source>
</evidence>
<feature type="transmembrane region" description="Helical" evidence="7">
    <location>
        <begin position="1645"/>
        <end position="1671"/>
    </location>
</feature>
<organism evidence="9 10">
    <name type="scientific">Symbiodinium microadriaticum</name>
    <name type="common">Dinoflagellate</name>
    <name type="synonym">Zooxanthella microadriatica</name>
    <dbReference type="NCBI Taxonomy" id="2951"/>
    <lineage>
        <taxon>Eukaryota</taxon>
        <taxon>Sar</taxon>
        <taxon>Alveolata</taxon>
        <taxon>Dinophyceae</taxon>
        <taxon>Suessiales</taxon>
        <taxon>Symbiodiniaceae</taxon>
        <taxon>Symbiodinium</taxon>
    </lineage>
</organism>
<gene>
    <name evidence="9" type="ORF">AK812_SmicGene14676</name>
</gene>
<evidence type="ECO:0000256" key="1">
    <source>
        <dbReference type="ARBA" id="ARBA00004141"/>
    </source>
</evidence>
<evidence type="ECO:0000256" key="7">
    <source>
        <dbReference type="SAM" id="Phobius"/>
    </source>
</evidence>
<feature type="region of interest" description="Disordered" evidence="6">
    <location>
        <begin position="1538"/>
        <end position="1574"/>
    </location>
</feature>
<keyword evidence="10" id="KW-1185">Reference proteome</keyword>
<evidence type="ECO:0000256" key="6">
    <source>
        <dbReference type="SAM" id="MobiDB-lite"/>
    </source>
</evidence>
<dbReference type="GO" id="GO:0003676">
    <property type="term" value="F:nucleic acid binding"/>
    <property type="evidence" value="ECO:0007669"/>
    <property type="project" value="InterPro"/>
</dbReference>
<dbReference type="OrthoDB" id="413361at2759"/>
<keyword evidence="4 7" id="KW-1133">Transmembrane helix</keyword>
<reference evidence="9 10" key="1">
    <citation type="submission" date="2016-02" db="EMBL/GenBank/DDBJ databases">
        <title>Genome analysis of coral dinoflagellate symbionts highlights evolutionary adaptations to a symbiotic lifestyle.</title>
        <authorList>
            <person name="Aranda M."/>
            <person name="Li Y."/>
            <person name="Liew Y.J."/>
            <person name="Baumgarten S."/>
            <person name="Simakov O."/>
            <person name="Wilson M."/>
            <person name="Piel J."/>
            <person name="Ashoor H."/>
            <person name="Bougouffa S."/>
            <person name="Bajic V.B."/>
            <person name="Ryu T."/>
            <person name="Ravasi T."/>
            <person name="Bayer T."/>
            <person name="Micklem G."/>
            <person name="Kim H."/>
            <person name="Bhak J."/>
            <person name="Lajeunesse T.C."/>
            <person name="Voolstra C.R."/>
        </authorList>
    </citation>
    <scope>NUCLEOTIDE SEQUENCE [LARGE SCALE GENOMIC DNA]</scope>
    <source>
        <strain evidence="9 10">CCMP2467</strain>
    </source>
</reference>
<feature type="compositionally biased region" description="Basic and acidic residues" evidence="6">
    <location>
        <begin position="1546"/>
        <end position="1557"/>
    </location>
</feature>
<name>A0A1Q9E4Y8_SYMMI</name>
<dbReference type="PROSITE" id="PS50994">
    <property type="entry name" value="INTEGRASE"/>
    <property type="match status" value="1"/>
</dbReference>
<feature type="transmembrane region" description="Helical" evidence="7">
    <location>
        <begin position="1733"/>
        <end position="1756"/>
    </location>
</feature>
<dbReference type="Gene3D" id="3.30.420.10">
    <property type="entry name" value="Ribonuclease H-like superfamily/Ribonuclease H"/>
    <property type="match status" value="1"/>
</dbReference>
<feature type="region of interest" description="Disordered" evidence="6">
    <location>
        <begin position="164"/>
        <end position="274"/>
    </location>
</feature>
<dbReference type="EMBL" id="LSRX01000263">
    <property type="protein sequence ID" value="OLQ02475.1"/>
    <property type="molecule type" value="Genomic_DNA"/>
</dbReference>
<dbReference type="Proteomes" id="UP000186817">
    <property type="component" value="Unassembled WGS sequence"/>
</dbReference>
<feature type="compositionally biased region" description="Low complexity" evidence="6">
    <location>
        <begin position="206"/>
        <end position="215"/>
    </location>
</feature>
<accession>A0A1Q9E4Y8</accession>
<dbReference type="GO" id="GO:0015074">
    <property type="term" value="P:DNA integration"/>
    <property type="evidence" value="ECO:0007669"/>
    <property type="project" value="InterPro"/>
</dbReference>
<sequence>MSYTGAMQMDAPMEEFIRTPLTNELLEEVAGSSVEDQMSEIHCKILDEAPDHNEDEPEGIVPGVEGQLGRFIFNVGKYQKAGALVNFRSAYETDKKYVAWIRKFIKRKADPVSGKGSHPTMVLFRLYVALRDQKKSARIQATHGLQTPVEGLPAACGFVSDTAGNGGSSCGSQDPGQAEGKATSSEQPGISRASNGAASPGCTPPAGACGSAADGAGRGEKLVGERVDRDPGGSNSRDNEPSGDASNPDPAPDRGAHTPARGAGGGSRDLDDDTATTAVMTKAEKKLCRRGIAAVRQEESVCDSGGYGVDVLMLQHDPDEHILTAVGLSRSSVFDDVQPCDLRRTTAVSEVLAKVRKLRPRMLMIRTPDHMTRTKGGPHLVSTYTARHRMSFTKLVVACCAEQLCEGRLFCIEEVNDSMSERVREWKRMMGDDRVMCVQRHDDDSSWRMYTNSRHVRDEAQKCWLNQREWRDPRGFMKDMAAGVLRDRQDVHEVHVAHCVHAVEELRRETGVDERKVMTILRRCHENPARMNLLLKAAHASERVLQLARSLECETCAALSKPKAHNVTKMRRATEFNQQVCVDTFELDVRDSKMHFLNIVDEATGYQLCVPLWKNLQAKVVRNAYRKGWKRWAGAPVRLFSDGGKEFEGEFEHGLSLDGTYGDTSAAYAPWQNGTAERKGDVWKTAFAKAQLEMRPRSKTEVQELIDQINTAVNSMSRKDGYSPRQHVFGKDVRIPGMITSDADPVINSSLAQGESVFERRKEQQLGRLSWMRMAMLASGRQWNIEARLSPDQEAMVKLLPEDMIHVRDNVSARGAGNYHDISGLEVPPDVASTDDGNEHQGGEAERFVGSGAIMELEVEPEVVPSSNPSVAASSVMPIPRVVPAEREVEPGMESPSARTVAPLTEALRRDLNMLDRGQSSGASVASVGASGAEQLAQQVPVPGGDEADEDLEVLMTDSDHWLLDHGRKKLVRVHVVERRGAYVPCKLELPVEASSMGHVCRSVVFSREGGKIMHEYDWTGDAQSLPVIKGPWTGTTEFELADGWAWCSKSLECFEVKAKKGRKELTEADISSERQSGLNAAKAKEWNKLVSSGAIVVHEDSEAFLEGAFLRGDSLSPTRGRLFIDPPPGGVPGLSEGCLIEAVKTVYGLADAPKAWWECFSSKLASLGMRVSKFDPCMFYYYHEGCLSGVVAVHVDDLCLGGDKYFHEHVVKPLKKLFPFKHWKVGSGEFLGKQLQQQADGSIKISQCSYAQQQQGLNISRERKRDKHEPITEDERQQMRGVLGSINWLVTGSRPDLGAWCSLLQQRVNSATVADLIDVNKLVSLTHDNCSACVWVKSIPVSELQFVMLSDAAWANAQGLCSQAGYMIAACDKRLSQGEWGTFSVLRWKSYKQDRQTHSTLGAELLALSRGIAEARWVRSMWCEAVNYQYDLRRDGDWSNKLPITAVIDCKPVYDHTQSATVAVKDKRMAIEMLLVKADMAKHQISLRWMATKQMIVDVLTKKGSPMNLFRKVLAEGRFILIEDEAVVRVQFSEQPANYGPKRQGASDERRSEQRGDTSVTSQQRLAKRSGPVNDKAQMDIDYTFAQMLYLCISPRKVYQLTSYRKQTKNQWARDDPAFVVVLVFFLTVAAVAYGLAFQATGAAFLHIVLHFVIGHFLVFGVLISSVSWFVANNYMRAQSFHGVEQKMEWMYAFDIHCNSFFPLFLVLYVLHYFMLPILTQPNLAAAMLSNLLYAAALCYYLYIMSLGYSVLPFLERTEVILYPSGVVVLLALVLSCLHVNLTNVSYHYVGM</sequence>
<dbReference type="PANTHER" id="PTHR12841:SF6">
    <property type="entry name" value="PROTEIN UNC-50 HOMOLOG"/>
    <property type="match status" value="1"/>
</dbReference>
<evidence type="ECO:0000313" key="10">
    <source>
        <dbReference type="Proteomes" id="UP000186817"/>
    </source>
</evidence>
<keyword evidence="3 7" id="KW-0812">Transmembrane</keyword>
<evidence type="ECO:0000259" key="8">
    <source>
        <dbReference type="PROSITE" id="PS50994"/>
    </source>
</evidence>
<proteinExistence type="inferred from homology"/>
<evidence type="ECO:0000256" key="4">
    <source>
        <dbReference type="ARBA" id="ARBA00022989"/>
    </source>
</evidence>
<feature type="compositionally biased region" description="Polar residues" evidence="6">
    <location>
        <begin position="182"/>
        <end position="197"/>
    </location>
</feature>
<protein>
    <submittedName>
        <fullName evidence="9">Protein unc-50-like</fullName>
    </submittedName>
</protein>
<evidence type="ECO:0000256" key="2">
    <source>
        <dbReference type="ARBA" id="ARBA00006293"/>
    </source>
</evidence>
<dbReference type="PANTHER" id="PTHR12841">
    <property type="entry name" value="PROTEIN UNC-50 HOMOLOG"/>
    <property type="match status" value="1"/>
</dbReference>
<dbReference type="Pfam" id="PF07727">
    <property type="entry name" value="RVT_2"/>
    <property type="match status" value="1"/>
</dbReference>
<dbReference type="InterPro" id="IPR036397">
    <property type="entry name" value="RNaseH_sf"/>
</dbReference>
<evidence type="ECO:0000256" key="3">
    <source>
        <dbReference type="ARBA" id="ARBA00022692"/>
    </source>
</evidence>